<sequence>MQRQFKAETFISVMVAILLSSIIFLSYSKWQKHQNKKEVLIYQRLQAMQIAENQLSLKMAKLPCQSSIKQNEITFIVNCRHNEIKVTFPLGEFYLKP</sequence>
<name>A0AAW8CGZ6_9PAST</name>
<accession>A0AAW8CGZ6</accession>
<dbReference type="InterPro" id="IPR020511">
    <property type="entry name" value="Uncharacterised_HI0941"/>
</dbReference>
<keyword evidence="3" id="KW-1185">Reference proteome</keyword>
<reference evidence="2 3" key="1">
    <citation type="journal article" date="2023" name="Front. Microbiol.">
        <title>Phylogeography and host specificity of Pasteurellaceae pathogenic to sea-farmed fish in the north-east Atlantic.</title>
        <authorList>
            <person name="Gulla S."/>
            <person name="Colquhoun D.J."/>
            <person name="Olsen A.B."/>
            <person name="Spilsberg B."/>
            <person name="Lagesen K."/>
            <person name="Aakesson C.P."/>
            <person name="Strom S."/>
            <person name="Manji F."/>
            <person name="Birkbeck T.H."/>
            <person name="Nilsen H.K."/>
        </authorList>
    </citation>
    <scope>NUCLEOTIDE SEQUENCE [LARGE SCALE GENOMIC DNA]</scope>
    <source>
        <strain evidence="2 3">NVIB3131</strain>
    </source>
</reference>
<evidence type="ECO:0000313" key="3">
    <source>
        <dbReference type="Proteomes" id="UP001226020"/>
    </source>
</evidence>
<keyword evidence="1" id="KW-0472">Membrane</keyword>
<keyword evidence="1" id="KW-1133">Transmembrane helix</keyword>
<dbReference type="Pfam" id="PF17344">
    <property type="entry name" value="DUF5374"/>
    <property type="match status" value="1"/>
</dbReference>
<evidence type="ECO:0000256" key="1">
    <source>
        <dbReference type="SAM" id="Phobius"/>
    </source>
</evidence>
<gene>
    <name evidence="2" type="ORF">QJU57_02565</name>
</gene>
<evidence type="ECO:0000313" key="2">
    <source>
        <dbReference type="EMBL" id="MDP8147962.1"/>
    </source>
</evidence>
<dbReference type="AlphaFoldDB" id="A0AAW8CGZ6"/>
<keyword evidence="1" id="KW-0812">Transmembrane</keyword>
<protein>
    <submittedName>
        <fullName evidence="2">DUF5374 domain-containing protein</fullName>
    </submittedName>
</protein>
<dbReference type="EMBL" id="JASAXT010000003">
    <property type="protein sequence ID" value="MDP8147962.1"/>
    <property type="molecule type" value="Genomic_DNA"/>
</dbReference>
<dbReference type="RefSeq" id="WP_306348432.1">
    <property type="nucleotide sequence ID" value="NZ_JASAWV010000003.1"/>
</dbReference>
<comment type="caution">
    <text evidence="2">The sequence shown here is derived from an EMBL/GenBank/DDBJ whole genome shotgun (WGS) entry which is preliminary data.</text>
</comment>
<proteinExistence type="predicted"/>
<organism evidence="2 3">
    <name type="scientific">Phocoenobacter atlanticus subsp. atlanticus</name>
    <dbReference type="NCBI Taxonomy" id="3061285"/>
    <lineage>
        <taxon>Bacteria</taxon>
        <taxon>Pseudomonadati</taxon>
        <taxon>Pseudomonadota</taxon>
        <taxon>Gammaproteobacteria</taxon>
        <taxon>Pasteurellales</taxon>
        <taxon>Pasteurellaceae</taxon>
        <taxon>Phocoenobacter</taxon>
        <taxon>Phocoenobacter atlanticus</taxon>
    </lineage>
</organism>
<dbReference type="Proteomes" id="UP001226020">
    <property type="component" value="Unassembled WGS sequence"/>
</dbReference>
<feature type="transmembrane region" description="Helical" evidence="1">
    <location>
        <begin position="7"/>
        <end position="27"/>
    </location>
</feature>